<evidence type="ECO:0000313" key="10">
    <source>
        <dbReference type="Proteomes" id="UP000504635"/>
    </source>
</evidence>
<dbReference type="KEGG" id="soy:115874529"/>
<organism evidence="10 12">
    <name type="scientific">Sitophilus oryzae</name>
    <name type="common">Rice weevil</name>
    <name type="synonym">Curculio oryzae</name>
    <dbReference type="NCBI Taxonomy" id="7048"/>
    <lineage>
        <taxon>Eukaryota</taxon>
        <taxon>Metazoa</taxon>
        <taxon>Ecdysozoa</taxon>
        <taxon>Arthropoda</taxon>
        <taxon>Hexapoda</taxon>
        <taxon>Insecta</taxon>
        <taxon>Pterygota</taxon>
        <taxon>Neoptera</taxon>
        <taxon>Endopterygota</taxon>
        <taxon>Coleoptera</taxon>
        <taxon>Polyphaga</taxon>
        <taxon>Cucujiformia</taxon>
        <taxon>Curculionidae</taxon>
        <taxon>Dryophthorinae</taxon>
        <taxon>Sitophilus</taxon>
    </lineage>
</organism>
<keyword evidence="2" id="KW-0963">Cytoplasm</keyword>
<dbReference type="InterPro" id="IPR015353">
    <property type="entry name" value="Rubisco_LSMT_subst-bd"/>
</dbReference>
<keyword evidence="3 7" id="KW-0489">Methyltransferase</keyword>
<sequence>MGRKTNQATTSIKTKNSNKKNKTPKEERELLDAVDNLLRLTTLPIHNNLPHALECQRQIISYLDRIRIVEDKLLRKQNKVSTNNNTTESTVQTRLSQDVIQNFTKWMKENGGELHGCSISSFDEYDLGIKVDQDIDQSSLVIAVPRKVMMSVEVAAKSVIKDLINKVEILKNMPNVLLSIYLLVEKFSPNSFWKPYFDILPKTYSTVLYFTQNDLEELKGSPTLEVALRQIKSIVRQYAYFHKLFWNSDDPVCELMRSKFSFHEYCWAVSTVMTRQNMIPSEDGSTMINSLIPLWDMCNHSNGTISTDYNPQLDRSESLAFRDFKAGEQLFIFYGPRTNSDFFIHNGFVYNENENDLYWIRLGISKSDPLQEKRKELLNKLGIWSTAEFSIKKGPRPVDGRLLAFLRVFNMDADQLEHWLESDKSSDLQYQECGLETSLELKSWAFLKARLNLLLSSYKTTLEEDQKLLSAKKIGNNMRTAIKMRLCEKTILRDCLNYVDEMIQK</sequence>
<evidence type="ECO:0000259" key="9">
    <source>
        <dbReference type="PROSITE" id="PS50280"/>
    </source>
</evidence>
<dbReference type="InterPro" id="IPR036464">
    <property type="entry name" value="Rubisco_LSMT_subst-bd_sf"/>
</dbReference>
<dbReference type="OrthoDB" id="441812at2759"/>
<evidence type="ECO:0000256" key="2">
    <source>
        <dbReference type="ARBA" id="ARBA00022490"/>
    </source>
</evidence>
<dbReference type="GO" id="GO:0016279">
    <property type="term" value="F:protein-lysine N-methyltransferase activity"/>
    <property type="evidence" value="ECO:0007669"/>
    <property type="project" value="TreeGrafter"/>
</dbReference>
<comment type="similarity">
    <text evidence="7">Belongs to the class V-like SAM-binding methyltransferase superfamily. SETD3 actin-histidine methyltransferase family.</text>
</comment>
<dbReference type="SUPFAM" id="SSF82199">
    <property type="entry name" value="SET domain"/>
    <property type="match status" value="1"/>
</dbReference>
<evidence type="ECO:0000256" key="8">
    <source>
        <dbReference type="SAM" id="MobiDB-lite"/>
    </source>
</evidence>
<dbReference type="GO" id="GO:0003779">
    <property type="term" value="F:actin binding"/>
    <property type="evidence" value="ECO:0007669"/>
    <property type="project" value="UniProtKB-KW"/>
</dbReference>
<reference evidence="11 12" key="1">
    <citation type="submission" date="2025-04" db="UniProtKB">
        <authorList>
            <consortium name="RefSeq"/>
        </authorList>
    </citation>
    <scope>IDENTIFICATION</scope>
    <source>
        <tissue evidence="11 12">Gonads</tissue>
    </source>
</reference>
<dbReference type="Gene3D" id="3.90.1420.10">
    <property type="entry name" value="Rubisco LSMT, substrate-binding domain"/>
    <property type="match status" value="1"/>
</dbReference>
<dbReference type="PROSITE" id="PS50280">
    <property type="entry name" value="SET"/>
    <property type="match status" value="1"/>
</dbReference>
<keyword evidence="10" id="KW-1185">Reference proteome</keyword>
<name>A0A6J2X2X5_SITOR</name>
<keyword evidence="4 7" id="KW-0808">Transferase</keyword>
<dbReference type="PANTHER" id="PTHR13271:SF47">
    <property type="entry name" value="ACTIN-HISTIDINE N-METHYLTRANSFERASE"/>
    <property type="match status" value="1"/>
</dbReference>
<evidence type="ECO:0000256" key="4">
    <source>
        <dbReference type="ARBA" id="ARBA00022679"/>
    </source>
</evidence>
<keyword evidence="6" id="KW-0009">Actin-binding</keyword>
<evidence type="ECO:0000313" key="12">
    <source>
        <dbReference type="RefSeq" id="XP_030745558.1"/>
    </source>
</evidence>
<comment type="subcellular location">
    <subcellularLocation>
        <location evidence="1">Cytoplasm</location>
    </subcellularLocation>
</comment>
<dbReference type="GO" id="GO:0018064">
    <property type="term" value="F:protein-L-histidine N-tele-methyltransferase activity"/>
    <property type="evidence" value="ECO:0007669"/>
    <property type="project" value="UniProtKB-EC"/>
</dbReference>
<dbReference type="Pfam" id="PF09273">
    <property type="entry name" value="Rubis-subs-bind"/>
    <property type="match status" value="1"/>
</dbReference>
<evidence type="ECO:0000256" key="5">
    <source>
        <dbReference type="ARBA" id="ARBA00022691"/>
    </source>
</evidence>
<dbReference type="PANTHER" id="PTHR13271">
    <property type="entry name" value="UNCHARACTERIZED PUTATIVE METHYLTRANSFERASE"/>
    <property type="match status" value="1"/>
</dbReference>
<evidence type="ECO:0000256" key="6">
    <source>
        <dbReference type="ARBA" id="ARBA00023203"/>
    </source>
</evidence>
<feature type="region of interest" description="Disordered" evidence="8">
    <location>
        <begin position="1"/>
        <end position="26"/>
    </location>
</feature>
<dbReference type="Gene3D" id="3.90.1410.10">
    <property type="entry name" value="set domain protein methyltransferase, domain 1"/>
    <property type="match status" value="1"/>
</dbReference>
<dbReference type="CDD" id="cd19176">
    <property type="entry name" value="SET_SETD3"/>
    <property type="match status" value="1"/>
</dbReference>
<dbReference type="PROSITE" id="PS51565">
    <property type="entry name" value="SAM_MT85_SETD3"/>
    <property type="match status" value="1"/>
</dbReference>
<proteinExistence type="inferred from homology"/>
<dbReference type="GO" id="GO:0032259">
    <property type="term" value="P:methylation"/>
    <property type="evidence" value="ECO:0007669"/>
    <property type="project" value="UniProtKB-KW"/>
</dbReference>
<evidence type="ECO:0000313" key="11">
    <source>
        <dbReference type="RefSeq" id="XP_030745557.1"/>
    </source>
</evidence>
<dbReference type="AlphaFoldDB" id="A0A6J2X2X5"/>
<protein>
    <recommendedName>
        <fullName evidence="7">protein-histidine N-methyltransferase</fullName>
        <ecNumber evidence="7">2.1.1.85</ecNumber>
    </recommendedName>
</protein>
<dbReference type="SUPFAM" id="SSF81822">
    <property type="entry name" value="RuBisCo LSMT C-terminal, substrate-binding domain"/>
    <property type="match status" value="1"/>
</dbReference>
<dbReference type="EC" id="2.1.1.85" evidence="7"/>
<dbReference type="CTD" id="84193"/>
<feature type="domain" description="SET" evidence="9">
    <location>
        <begin position="115"/>
        <end position="335"/>
    </location>
</feature>
<dbReference type="GO" id="GO:0005737">
    <property type="term" value="C:cytoplasm"/>
    <property type="evidence" value="ECO:0007669"/>
    <property type="project" value="UniProtKB-SubCell"/>
</dbReference>
<evidence type="ECO:0000256" key="1">
    <source>
        <dbReference type="ARBA" id="ARBA00004496"/>
    </source>
</evidence>
<dbReference type="RefSeq" id="XP_030745557.1">
    <property type="nucleotide sequence ID" value="XM_030889697.1"/>
</dbReference>
<gene>
    <name evidence="11 12" type="primary">LOC115874529</name>
</gene>
<dbReference type="InterPro" id="IPR050600">
    <property type="entry name" value="SETD3_SETD6_MTase"/>
</dbReference>
<comment type="catalytic activity">
    <reaction evidence="7">
        <text>L-histidyl-[protein] + S-adenosyl-L-methionine = N(tele)-methyl-L-histidyl-[protein] + S-adenosyl-L-homocysteine + H(+)</text>
        <dbReference type="Rhea" id="RHEA:19369"/>
        <dbReference type="Rhea" id="RHEA-COMP:9745"/>
        <dbReference type="Rhea" id="RHEA-COMP:11600"/>
        <dbReference type="ChEBI" id="CHEBI:15378"/>
        <dbReference type="ChEBI" id="CHEBI:16367"/>
        <dbReference type="ChEBI" id="CHEBI:29979"/>
        <dbReference type="ChEBI" id="CHEBI:57856"/>
        <dbReference type="ChEBI" id="CHEBI:59789"/>
        <dbReference type="EC" id="2.1.1.85"/>
    </reaction>
</comment>
<dbReference type="RefSeq" id="XP_030745558.1">
    <property type="nucleotide sequence ID" value="XM_030889698.1"/>
</dbReference>
<dbReference type="Proteomes" id="UP000504635">
    <property type="component" value="Unplaced"/>
</dbReference>
<accession>A0A6J2X2X5</accession>
<dbReference type="InterPro" id="IPR001214">
    <property type="entry name" value="SET_dom"/>
</dbReference>
<evidence type="ECO:0000256" key="7">
    <source>
        <dbReference type="PROSITE-ProRule" id="PRU00898"/>
    </source>
</evidence>
<evidence type="ECO:0000256" key="3">
    <source>
        <dbReference type="ARBA" id="ARBA00022603"/>
    </source>
</evidence>
<dbReference type="GeneID" id="115874529"/>
<dbReference type="InterPro" id="IPR044428">
    <property type="entry name" value="SETD3_SET"/>
</dbReference>
<dbReference type="InterPro" id="IPR046341">
    <property type="entry name" value="SET_dom_sf"/>
</dbReference>
<dbReference type="Pfam" id="PF00856">
    <property type="entry name" value="SET"/>
    <property type="match status" value="1"/>
</dbReference>
<dbReference type="InterPro" id="IPR025785">
    <property type="entry name" value="SETD3"/>
</dbReference>
<keyword evidence="5 7" id="KW-0949">S-adenosyl-L-methionine</keyword>